<dbReference type="SUPFAM" id="SSF52540">
    <property type="entry name" value="P-loop containing nucleoside triphosphate hydrolases"/>
    <property type="match status" value="1"/>
</dbReference>
<dbReference type="NCBIfam" id="NF041000">
    <property type="entry name" value="ATPase_ComGA"/>
    <property type="match status" value="1"/>
</dbReference>
<dbReference type="Pfam" id="PF00437">
    <property type="entry name" value="T2SSE"/>
    <property type="match status" value="1"/>
</dbReference>
<dbReference type="Gene3D" id="3.30.450.90">
    <property type="match status" value="1"/>
</dbReference>
<evidence type="ECO:0000256" key="2">
    <source>
        <dbReference type="ARBA" id="ARBA00022741"/>
    </source>
</evidence>
<organism evidence="5 6">
    <name type="scientific">Sporolactobacillus laevolacticus DSM 442</name>
    <dbReference type="NCBI Taxonomy" id="1395513"/>
    <lineage>
        <taxon>Bacteria</taxon>
        <taxon>Bacillati</taxon>
        <taxon>Bacillota</taxon>
        <taxon>Bacilli</taxon>
        <taxon>Bacillales</taxon>
        <taxon>Sporolactobacillaceae</taxon>
        <taxon>Sporolactobacillus</taxon>
    </lineage>
</organism>
<keyword evidence="6" id="KW-1185">Reference proteome</keyword>
<dbReference type="InterPro" id="IPR001482">
    <property type="entry name" value="T2SS/T4SS_dom"/>
</dbReference>
<gene>
    <name evidence="5" type="ORF">P343_13890</name>
</gene>
<evidence type="ECO:0000313" key="5">
    <source>
        <dbReference type="EMBL" id="EST11044.1"/>
    </source>
</evidence>
<dbReference type="AlphaFoldDB" id="V6J2Q5"/>
<reference evidence="5 6" key="1">
    <citation type="journal article" date="2013" name="Genome Announc.">
        <title>Genome Sequence of Sporolactobacillus laevolacticus DSM442, an Efficient Polymer-Grade D-Lactate Producer from Agricultural Waste Cottonseed as a Nitrogen Source.</title>
        <authorList>
            <person name="Wang H."/>
            <person name="Wang L."/>
            <person name="Ju J."/>
            <person name="Yu B."/>
            <person name="Ma Y."/>
        </authorList>
    </citation>
    <scope>NUCLEOTIDE SEQUENCE [LARGE SCALE GENOMIC DNA]</scope>
    <source>
        <strain evidence="5 6">DSM 442</strain>
    </source>
</reference>
<dbReference type="PANTHER" id="PTHR30258:SF2">
    <property type="entry name" value="COMG OPERON PROTEIN 1"/>
    <property type="match status" value="1"/>
</dbReference>
<accession>V6J2Q5</accession>
<dbReference type="EMBL" id="AWTC01000014">
    <property type="protein sequence ID" value="EST11044.1"/>
    <property type="molecule type" value="Genomic_DNA"/>
</dbReference>
<dbReference type="InterPro" id="IPR047667">
    <property type="entry name" value="ATPase_ComGA"/>
</dbReference>
<sequence length="366" mass="40918">MDNLENVVENDVIEQSRDLLEHAYRSGASDIHFTPRSCDTLVELRINGYLYELVKLAPAIAVRMINHFKFLSGMDIGEHRLPQSGAMQAVINHDSVSLRMSILPTPNNESLVIRLLPQRNELPIDDLTVFDEAKRGLSSLLSYESGLILISGPTGSGKTTTLYSMLSTLQRRYHARVITLEDPIEKKNDAFIQMEVNEKADFTYAKGFRAILRHDPDIVMIGEIRDEVTAKMAVRASLSGHLVLSTVHASNAASTVQRMLELGIPRFDLKETLVAVIAERLVTIQCPECGQVCAQNCKHRHHPKRTGVFEILAGMPLHDLLSAKISGRRHTGYKTIEDYLEEGIETGWIAAEAVRRRGDVLSKKLD</sequence>
<dbReference type="STRING" id="1395513.P343_13890"/>
<dbReference type="CDD" id="cd01129">
    <property type="entry name" value="PulE-GspE-like"/>
    <property type="match status" value="1"/>
</dbReference>
<dbReference type="OrthoDB" id="9808272at2"/>
<name>V6J2Q5_9BACL</name>
<dbReference type="GO" id="GO:0005886">
    <property type="term" value="C:plasma membrane"/>
    <property type="evidence" value="ECO:0007669"/>
    <property type="project" value="TreeGrafter"/>
</dbReference>
<evidence type="ECO:0000256" key="1">
    <source>
        <dbReference type="ARBA" id="ARBA00006611"/>
    </source>
</evidence>
<dbReference type="eggNOG" id="COG2804">
    <property type="taxonomic scope" value="Bacteria"/>
</dbReference>
<dbReference type="RefSeq" id="WP_023511009.1">
    <property type="nucleotide sequence ID" value="NZ_AWTC01000014.1"/>
</dbReference>
<comment type="caution">
    <text evidence="5">The sequence shown here is derived from an EMBL/GenBank/DDBJ whole genome shotgun (WGS) entry which is preliminary data.</text>
</comment>
<evidence type="ECO:0000313" key="6">
    <source>
        <dbReference type="Proteomes" id="UP000018296"/>
    </source>
</evidence>
<dbReference type="PROSITE" id="PS00662">
    <property type="entry name" value="T2SP_E"/>
    <property type="match status" value="1"/>
</dbReference>
<dbReference type="GO" id="GO:0016887">
    <property type="term" value="F:ATP hydrolysis activity"/>
    <property type="evidence" value="ECO:0007669"/>
    <property type="project" value="TreeGrafter"/>
</dbReference>
<dbReference type="PANTHER" id="PTHR30258">
    <property type="entry name" value="TYPE II SECRETION SYSTEM PROTEIN GSPE-RELATED"/>
    <property type="match status" value="1"/>
</dbReference>
<dbReference type="Proteomes" id="UP000018296">
    <property type="component" value="Unassembled WGS sequence"/>
</dbReference>
<evidence type="ECO:0000259" key="4">
    <source>
        <dbReference type="PROSITE" id="PS00662"/>
    </source>
</evidence>
<comment type="similarity">
    <text evidence="1">Belongs to the GSP E family.</text>
</comment>
<dbReference type="GO" id="GO:0005524">
    <property type="term" value="F:ATP binding"/>
    <property type="evidence" value="ECO:0007669"/>
    <property type="project" value="UniProtKB-KW"/>
</dbReference>
<keyword evidence="2" id="KW-0547">Nucleotide-binding</keyword>
<feature type="domain" description="Bacterial type II secretion system protein E" evidence="4">
    <location>
        <begin position="212"/>
        <end position="226"/>
    </location>
</feature>
<dbReference type="InterPro" id="IPR027417">
    <property type="entry name" value="P-loop_NTPase"/>
</dbReference>
<proteinExistence type="inferred from homology"/>
<dbReference type="InterPro" id="IPR003593">
    <property type="entry name" value="AAA+_ATPase"/>
</dbReference>
<dbReference type="PATRIC" id="fig|1395513.3.peg.2817"/>
<dbReference type="Gene3D" id="3.40.50.300">
    <property type="entry name" value="P-loop containing nucleotide triphosphate hydrolases"/>
    <property type="match status" value="1"/>
</dbReference>
<evidence type="ECO:0000256" key="3">
    <source>
        <dbReference type="ARBA" id="ARBA00022840"/>
    </source>
</evidence>
<keyword evidence="3" id="KW-0067">ATP-binding</keyword>
<protein>
    <submittedName>
        <fullName evidence="5">Competence protein ComGA</fullName>
    </submittedName>
</protein>
<dbReference type="SMART" id="SM00382">
    <property type="entry name" value="AAA"/>
    <property type="match status" value="1"/>
</dbReference>